<dbReference type="PROSITE" id="PS50937">
    <property type="entry name" value="HTH_MERR_2"/>
    <property type="match status" value="1"/>
</dbReference>
<dbReference type="GO" id="GO:0003700">
    <property type="term" value="F:DNA-binding transcription factor activity"/>
    <property type="evidence" value="ECO:0007669"/>
    <property type="project" value="InterPro"/>
</dbReference>
<feature type="compositionally biased region" description="Low complexity" evidence="5">
    <location>
        <begin position="1"/>
        <end position="12"/>
    </location>
</feature>
<dbReference type="PROSITE" id="PS51819">
    <property type="entry name" value="VOC"/>
    <property type="match status" value="1"/>
</dbReference>
<keyword evidence="3" id="KW-0238">DNA-binding</keyword>
<dbReference type="Pfam" id="PF00903">
    <property type="entry name" value="Glyoxalase"/>
    <property type="match status" value="1"/>
</dbReference>
<dbReference type="InterPro" id="IPR004360">
    <property type="entry name" value="Glyas_Fos-R_dOase_dom"/>
</dbReference>
<dbReference type="SUPFAM" id="SSF54593">
    <property type="entry name" value="Glyoxalase/Bleomycin resistance protein/Dihydroxybiphenyl dioxygenase"/>
    <property type="match status" value="1"/>
</dbReference>
<keyword evidence="4" id="KW-0804">Transcription</keyword>
<dbReference type="AlphaFoldDB" id="A0A846WKM3"/>
<evidence type="ECO:0000259" key="6">
    <source>
        <dbReference type="PROSITE" id="PS50937"/>
    </source>
</evidence>
<dbReference type="PRINTS" id="PR00040">
    <property type="entry name" value="HTHMERR"/>
</dbReference>
<evidence type="ECO:0000256" key="2">
    <source>
        <dbReference type="ARBA" id="ARBA00023015"/>
    </source>
</evidence>
<proteinExistence type="predicted"/>
<protein>
    <submittedName>
        <fullName evidence="8">MerR family transcriptional regulator</fullName>
    </submittedName>
</protein>
<gene>
    <name evidence="8" type="ORF">HGA05_04725</name>
</gene>
<organism evidence="8 9">
    <name type="scientific">Gordonia polyisoprenivorans</name>
    <dbReference type="NCBI Taxonomy" id="84595"/>
    <lineage>
        <taxon>Bacteria</taxon>
        <taxon>Bacillati</taxon>
        <taxon>Actinomycetota</taxon>
        <taxon>Actinomycetes</taxon>
        <taxon>Mycobacteriales</taxon>
        <taxon>Gordoniaceae</taxon>
        <taxon>Gordonia</taxon>
    </lineage>
</organism>
<feature type="region of interest" description="Disordered" evidence="5">
    <location>
        <begin position="1"/>
        <end position="20"/>
    </location>
</feature>
<evidence type="ECO:0000256" key="5">
    <source>
        <dbReference type="SAM" id="MobiDB-lite"/>
    </source>
</evidence>
<name>A0A846WKM3_9ACTN</name>
<dbReference type="PROSITE" id="PS00552">
    <property type="entry name" value="HTH_MERR_1"/>
    <property type="match status" value="1"/>
</dbReference>
<dbReference type="InterPro" id="IPR009061">
    <property type="entry name" value="DNA-bd_dom_put_sf"/>
</dbReference>
<evidence type="ECO:0000256" key="4">
    <source>
        <dbReference type="ARBA" id="ARBA00023163"/>
    </source>
</evidence>
<dbReference type="Proteomes" id="UP000563898">
    <property type="component" value="Unassembled WGS sequence"/>
</dbReference>
<dbReference type="PANTHER" id="PTHR30204:SF69">
    <property type="entry name" value="MERR-FAMILY TRANSCRIPTIONAL REGULATOR"/>
    <property type="match status" value="1"/>
</dbReference>
<dbReference type="InterPro" id="IPR029068">
    <property type="entry name" value="Glyas_Bleomycin-R_OHBP_Dase"/>
</dbReference>
<dbReference type="Pfam" id="PF13411">
    <property type="entry name" value="MerR_1"/>
    <property type="match status" value="1"/>
</dbReference>
<dbReference type="Gene3D" id="1.10.1660.10">
    <property type="match status" value="1"/>
</dbReference>
<dbReference type="Gene3D" id="3.30.720.120">
    <property type="match status" value="1"/>
</dbReference>
<evidence type="ECO:0000313" key="9">
    <source>
        <dbReference type="Proteomes" id="UP000563898"/>
    </source>
</evidence>
<comment type="caution">
    <text evidence="8">The sequence shown here is derived from an EMBL/GenBank/DDBJ whole genome shotgun (WGS) entry which is preliminary data.</text>
</comment>
<accession>A0A846WKM3</accession>
<dbReference type="SUPFAM" id="SSF46955">
    <property type="entry name" value="Putative DNA-binding domain"/>
    <property type="match status" value="1"/>
</dbReference>
<evidence type="ECO:0000259" key="7">
    <source>
        <dbReference type="PROSITE" id="PS51819"/>
    </source>
</evidence>
<feature type="domain" description="VOC" evidence="7">
    <location>
        <begin position="151"/>
        <end position="273"/>
    </location>
</feature>
<dbReference type="InterPro" id="IPR047057">
    <property type="entry name" value="MerR_fam"/>
</dbReference>
<dbReference type="RefSeq" id="WP_006369258.1">
    <property type="nucleotide sequence ID" value="NZ_CP073075.1"/>
</dbReference>
<dbReference type="InterPro" id="IPR037523">
    <property type="entry name" value="VOC_core"/>
</dbReference>
<evidence type="ECO:0000313" key="8">
    <source>
        <dbReference type="EMBL" id="NKY00871.1"/>
    </source>
</evidence>
<dbReference type="GO" id="GO:0003677">
    <property type="term" value="F:DNA binding"/>
    <property type="evidence" value="ECO:0007669"/>
    <property type="project" value="UniProtKB-KW"/>
</dbReference>
<dbReference type="InterPro" id="IPR000551">
    <property type="entry name" value="MerR-type_HTH_dom"/>
</dbReference>
<keyword evidence="1" id="KW-0678">Repressor</keyword>
<dbReference type="SMART" id="SM00422">
    <property type="entry name" value="HTH_MERR"/>
    <property type="match status" value="1"/>
</dbReference>
<dbReference type="Gene3D" id="3.30.720.110">
    <property type="match status" value="1"/>
</dbReference>
<keyword evidence="2" id="KW-0805">Transcription regulation</keyword>
<evidence type="ECO:0000256" key="3">
    <source>
        <dbReference type="ARBA" id="ARBA00023125"/>
    </source>
</evidence>
<feature type="domain" description="HTH merR-type" evidence="6">
    <location>
        <begin position="20"/>
        <end position="89"/>
    </location>
</feature>
<sequence>MATTRTNTTGSTPPGASEHGWRVGELAELTGVTVRTLRHYDQSGLLQPSGRTSGGHRLYDPDNVARLYRILALRRLRFGLADIRALLDDPEWDMAAMVSRHAAETERALAATARLSTHLRAITHVIDNSGHASSDDLFTIMEEMTMLDSPVRGTTTLLVYDDLPAAHAFLIETFGLTGGPIERSPDGTAVHAEVYAGDQALGLHPSGEGYRSPRELGAVSSMVVIAVDDVDAHHERAREHGATIVKEPTDQRYGVREYGVRDLEGHLWYFHTPLEGS</sequence>
<reference evidence="8 9" key="1">
    <citation type="submission" date="2020-04" db="EMBL/GenBank/DDBJ databases">
        <title>MicrobeNet Type strains.</title>
        <authorList>
            <person name="Nicholson A.C."/>
        </authorList>
    </citation>
    <scope>NUCLEOTIDE SEQUENCE [LARGE SCALE GENOMIC DNA]</scope>
    <source>
        <strain evidence="8 9">ATCC BAA-14</strain>
    </source>
</reference>
<evidence type="ECO:0000256" key="1">
    <source>
        <dbReference type="ARBA" id="ARBA00022491"/>
    </source>
</evidence>
<dbReference type="PANTHER" id="PTHR30204">
    <property type="entry name" value="REDOX-CYCLING DRUG-SENSING TRANSCRIPTIONAL ACTIVATOR SOXR"/>
    <property type="match status" value="1"/>
</dbReference>
<dbReference type="EMBL" id="JAAXPC010000002">
    <property type="protein sequence ID" value="NKY00871.1"/>
    <property type="molecule type" value="Genomic_DNA"/>
</dbReference>